<feature type="region of interest" description="Disordered" evidence="7">
    <location>
        <begin position="494"/>
        <end position="575"/>
    </location>
</feature>
<reference evidence="10 11" key="2">
    <citation type="journal article" date="2012" name="Open Biol.">
        <title>Characteristics of nucleosomes and linker DNA regions on the genome of the basidiomycete Mixia osmundae revealed by mono- and dinucleosome mapping.</title>
        <authorList>
            <person name="Nishida H."/>
            <person name="Kondo S."/>
            <person name="Matsumoto T."/>
            <person name="Suzuki Y."/>
            <person name="Yoshikawa H."/>
            <person name="Taylor T.D."/>
            <person name="Sugiyama J."/>
        </authorList>
    </citation>
    <scope>NUCLEOTIDE SEQUENCE [LARGE SCALE GENOMIC DNA]</scope>
    <source>
        <strain evidence="11">CBS 9802 / IAM 14324 / JCM 22182 / KY 12970</strain>
    </source>
</reference>
<evidence type="ECO:0000259" key="8">
    <source>
        <dbReference type="PROSITE" id="PS50109"/>
    </source>
</evidence>
<dbReference type="PRINTS" id="PR00344">
    <property type="entry name" value="BCTRLSENSOR"/>
</dbReference>
<sequence length="2098" mass="230239">MDPKSELFSSQRRSPPAESSSSANSEAGDPPERDPDAAHSQPSPLSVPLESPLLELDAMRSMDITPLASDKAEPADPLDEQARAEMAPLPICSFLEAYADPAFILDVKTLAENLTERLVVKRQFDPEEAGHVNKKLTFHGEAAARDKALVDYQRFLSDAQRRRESVTLTPSPGHVPEGSSTSNGTTFPGMSVDSDQQQIKQRRDAFAQSRTRSDNSDSTTVGSNVAPKTDSSDSMIAQQSFSTTPQSHERSWQDQSVFLAMRQKEAQADRILSEAFMPSSEEAQTDSSAPSMLATESATLRSDAVAGHYPFITGAAADRGWTAPLHQVLRPLWANSAWDKLLQTMGVDNRPDSTEGLLDLLSLSDGQKLTDYLGALVRYHTDLTHGARSDLPRLGSIRLLLTPHRSVVSSYLSSDEGTDEEDSLPEDRRRKSPSPAPGSRETARHLALARVRVELDLTATIYVDEANTAKSLAIPHVVVTTTVHNMPVRLLRAARPPLRTQTSTDQLSTDSWSSNSTEENLPSDPTAVDQSTVPAGFVVESLSNRSSRRSGRRNSNDQNSLTDEDIEESLLSGEMPGTDFMDIGALKRHAREVKYSDARSKPEALLMAVTHADMTRYISTTELRLDPFCTYLATIGMGRLILAYPWHETSLGPLLSWAPELKVLVTMLLASPFREALWVGSEGVMIYNDAYVKTAGRKHPTLLGQAGAKGWEEIWETIEPSVRRVKAGETVAAYDNLLFMNRSPDDPLGIRREETYHIWALIPALGPNGNYIAAHNPSFETTSRVIAERRLGTLRNFVTKTSQARSVSEFFDATLSSLSQNPYDVPFLVCYTCNLDVTTKKKQRHATGLMPDQPEEKSSVLLLGLQGTLGVPEGHAACPKELSFPWDGQDSSDQGSMSETDSSTASSATAKQSYTADDKSYWPLHEACITGKPIFMPNLGTRNDDFEIRGWDEKARAAVVIPIQTDSRSAPHAVFVLGLNPRRPFDEAYANWLQLMSKQIATQVVIVKGYEVEMVKAQELAMLDRAKTAFFSNVNHELRTPLTLILGPLDDILGDKAEELAPTVRDRLRLVSRNAHRLLTLVNSLLDFSRLEAGKMQMAARKVDFAAMTADLASLFRSAIERGHVQYLVQIPEREVEVYLDPELYEKVVFNLVGNAFKYCLSGTITVTVRATKQAALLMVTDTGVGIAESELKHIFDRFHRVESTSRTQEGTGIGLALTMEIVQLMGGTIEATSVLHKGSTFTVSIPLGTAHIPAGHIAMEEEEPTTLGVKRMPKDTAIVDEAGRWASFGANTVLVSPAASNNSDQLQSEGTGSGSGSGSDGFNGPVTDDVLSINNSVIVLADDNPDMRKYCLSILGKKFKVVECGDGQSALDYARRYPPDMVISDIMMPRLGGYGLLKSLRDDPVTSLVPVILLSARAGTEARVDGLLAGADDYLAKPFSSKELLARVNTHLQLGKMRRELEKRVQERTRALVESEIRYRNLAEEYSAVTNMSPVGIYSMTATGSVIFTNKTWYDISGHPPDRHLDEWPLSIHPEDRPELLAAWAEAVANQVPCMREFRWLHGGHTLCDVRPQFDRSGVLTSWVGSLTNIEERRRLEILHLRAVEQRAEDAEEMRRQQELFIDITSHEMRNLGSGIYQNAELIGGSLERLSQIITGVRQGLTFEAAQMDHCTSEIEQNADAVDSIILCVSHQGRIADDILNYSKLSMGLLSISKIDFPLVSRLRNVLKMFEIESSQKQIELSLSVGPGINELGVEWVSADPNRLAQVLINFLTNAMRFTAESATRRIVMKLDASASMPLKSPTAMRVAEPAKTDLPPDAVWLTVGISDTGRGLTASERLKLFERFAQANPKKDGVAGFGLGLFVSRKIVEFHDGFIELESERGTGSTFSLSIPARRVAPVEDAEGSTQIASRVVGRSIRTIPAVRRPTLPTSPTKALSPSPPVAVDESTGLHVLIVEDNPINVRVLQRQLTNNGYATSTAENGQIAIDFLLKTHANPNLRPIDAVLMDIEMPVKDGLTAIKEIRELEAKGLLRPPPVIAVTGNARQAQVSACRQAGFRHGIAIKPYRIKELLTLIEIARASPDEALDPAADAAMSTQ</sequence>
<dbReference type="Pfam" id="PF00512">
    <property type="entry name" value="HisKA"/>
    <property type="match status" value="1"/>
</dbReference>
<dbReference type="EC" id="2.7.13.3" evidence="2"/>
<keyword evidence="5" id="KW-0418">Kinase</keyword>
<feature type="compositionally biased region" description="Polar residues" evidence="7">
    <location>
        <begin position="232"/>
        <end position="246"/>
    </location>
</feature>
<dbReference type="HOGENOM" id="CLU_000445_82_0_1"/>
<comment type="catalytic activity">
    <reaction evidence="1">
        <text>ATP + protein L-histidine = ADP + protein N-phospho-L-histidine.</text>
        <dbReference type="EC" id="2.7.13.3"/>
    </reaction>
</comment>
<dbReference type="STRING" id="764103.G7DSU0"/>
<feature type="compositionally biased region" description="Low complexity" evidence="7">
    <location>
        <begin position="494"/>
        <end position="514"/>
    </location>
</feature>
<evidence type="ECO:0000256" key="2">
    <source>
        <dbReference type="ARBA" id="ARBA00012438"/>
    </source>
</evidence>
<dbReference type="InterPro" id="IPR035965">
    <property type="entry name" value="PAS-like_dom_sf"/>
</dbReference>
<feature type="compositionally biased region" description="Low complexity" evidence="7">
    <location>
        <begin position="9"/>
        <end position="26"/>
    </location>
</feature>
<dbReference type="SMART" id="SM00388">
    <property type="entry name" value="HisKA"/>
    <property type="match status" value="2"/>
</dbReference>
<feature type="modified residue" description="4-aspartylphosphate" evidence="6">
    <location>
        <position position="2009"/>
    </location>
</feature>
<feature type="domain" description="Response regulatory" evidence="9">
    <location>
        <begin position="1953"/>
        <end position="2080"/>
    </location>
</feature>
<dbReference type="FunFam" id="1.10.287.130:FF:000045">
    <property type="entry name" value="Two-component system sensor histidine kinase/response regulator"/>
    <property type="match status" value="1"/>
</dbReference>
<dbReference type="Gene3D" id="3.40.50.2300">
    <property type="match status" value="2"/>
</dbReference>
<evidence type="ECO:0000256" key="6">
    <source>
        <dbReference type="PROSITE-ProRule" id="PRU00169"/>
    </source>
</evidence>
<feature type="compositionally biased region" description="Low complexity" evidence="7">
    <location>
        <begin position="887"/>
        <end position="910"/>
    </location>
</feature>
<dbReference type="InterPro" id="IPR036097">
    <property type="entry name" value="HisK_dim/P_sf"/>
</dbReference>
<dbReference type="SMART" id="SM00448">
    <property type="entry name" value="REC"/>
    <property type="match status" value="2"/>
</dbReference>
<feature type="region of interest" description="Disordered" evidence="7">
    <location>
        <begin position="1"/>
        <end position="54"/>
    </location>
</feature>
<dbReference type="Pfam" id="PF00072">
    <property type="entry name" value="Response_reg"/>
    <property type="match status" value="2"/>
</dbReference>
<dbReference type="PANTHER" id="PTHR43547">
    <property type="entry name" value="TWO-COMPONENT HISTIDINE KINASE"/>
    <property type="match status" value="1"/>
</dbReference>
<name>G7DSU0_MIXOS</name>
<feature type="compositionally biased region" description="Polar residues" evidence="7">
    <location>
        <begin position="178"/>
        <end position="199"/>
    </location>
</feature>
<dbReference type="Gene3D" id="3.30.565.10">
    <property type="entry name" value="Histidine kinase-like ATPase, C-terminal domain"/>
    <property type="match status" value="2"/>
</dbReference>
<feature type="domain" description="Histidine kinase" evidence="8">
    <location>
        <begin position="1033"/>
        <end position="1250"/>
    </location>
</feature>
<dbReference type="GO" id="GO:0000155">
    <property type="term" value="F:phosphorelay sensor kinase activity"/>
    <property type="evidence" value="ECO:0007669"/>
    <property type="project" value="InterPro"/>
</dbReference>
<dbReference type="PROSITE" id="PS50109">
    <property type="entry name" value="HIS_KIN"/>
    <property type="match status" value="2"/>
</dbReference>
<dbReference type="SUPFAM" id="SSF47384">
    <property type="entry name" value="Homodimeric domain of signal transducing histidine kinase"/>
    <property type="match status" value="1"/>
</dbReference>
<feature type="domain" description="Response regulatory" evidence="9">
    <location>
        <begin position="1338"/>
        <end position="1453"/>
    </location>
</feature>
<dbReference type="PANTHER" id="PTHR43547:SF2">
    <property type="entry name" value="HYBRID SIGNAL TRANSDUCTION HISTIDINE KINASE C"/>
    <property type="match status" value="1"/>
</dbReference>
<gene>
    <name evidence="10" type="primary">Mo00295</name>
    <name evidence="10" type="ORF">E5Q_00295</name>
</gene>
<dbReference type="Proteomes" id="UP000009131">
    <property type="component" value="Unassembled WGS sequence"/>
</dbReference>
<dbReference type="CDD" id="cd17546">
    <property type="entry name" value="REC_hyHK_CKI1_RcsC-like"/>
    <property type="match status" value="1"/>
</dbReference>
<evidence type="ECO:0000256" key="7">
    <source>
        <dbReference type="SAM" id="MobiDB-lite"/>
    </source>
</evidence>
<feature type="compositionally biased region" description="Basic and acidic residues" evidence="7">
    <location>
        <begin position="201"/>
        <end position="215"/>
    </location>
</feature>
<dbReference type="InterPro" id="IPR003661">
    <property type="entry name" value="HisK_dim/P_dom"/>
</dbReference>
<keyword evidence="11" id="KW-1185">Reference proteome</keyword>
<dbReference type="SMART" id="SM00387">
    <property type="entry name" value="HATPase_c"/>
    <property type="match status" value="2"/>
</dbReference>
<dbReference type="Gene3D" id="1.10.287.130">
    <property type="match status" value="2"/>
</dbReference>
<dbReference type="OMA" id="QSHERSW"/>
<dbReference type="InterPro" id="IPR001789">
    <property type="entry name" value="Sig_transdc_resp-reg_receiver"/>
</dbReference>
<dbReference type="Gene3D" id="3.30.450.20">
    <property type="entry name" value="PAS domain"/>
    <property type="match status" value="1"/>
</dbReference>
<dbReference type="CDD" id="cd00082">
    <property type="entry name" value="HisKA"/>
    <property type="match status" value="1"/>
</dbReference>
<evidence type="ECO:0000256" key="4">
    <source>
        <dbReference type="ARBA" id="ARBA00022679"/>
    </source>
</evidence>
<proteinExistence type="predicted"/>
<dbReference type="InterPro" id="IPR011006">
    <property type="entry name" value="CheY-like_superfamily"/>
</dbReference>
<organism evidence="10 11">
    <name type="scientific">Mixia osmundae (strain CBS 9802 / IAM 14324 / JCM 22182 / KY 12970)</name>
    <dbReference type="NCBI Taxonomy" id="764103"/>
    <lineage>
        <taxon>Eukaryota</taxon>
        <taxon>Fungi</taxon>
        <taxon>Dikarya</taxon>
        <taxon>Basidiomycota</taxon>
        <taxon>Pucciniomycotina</taxon>
        <taxon>Mixiomycetes</taxon>
        <taxon>Mixiales</taxon>
        <taxon>Mixiaceae</taxon>
        <taxon>Mixia</taxon>
    </lineage>
</organism>
<feature type="domain" description="Histidine kinase" evidence="8">
    <location>
        <begin position="1625"/>
        <end position="1897"/>
    </location>
</feature>
<dbReference type="RefSeq" id="XP_014565679.1">
    <property type="nucleotide sequence ID" value="XM_014710193.1"/>
</dbReference>
<dbReference type="SUPFAM" id="SSF52172">
    <property type="entry name" value="CheY-like"/>
    <property type="match status" value="2"/>
</dbReference>
<dbReference type="EMBL" id="BABT02000011">
    <property type="protein sequence ID" value="GAA93650.1"/>
    <property type="molecule type" value="Genomic_DNA"/>
</dbReference>
<protein>
    <recommendedName>
        <fullName evidence="2">histidine kinase</fullName>
        <ecNumber evidence="2">2.7.13.3</ecNumber>
    </recommendedName>
</protein>
<feature type="compositionally biased region" description="Gly residues" evidence="7">
    <location>
        <begin position="1312"/>
        <end position="1322"/>
    </location>
</feature>
<accession>G7DSU0</accession>
<comment type="caution">
    <text evidence="10">The sequence shown here is derived from an EMBL/GenBank/DDBJ whole genome shotgun (WGS) entry which is preliminary data.</text>
</comment>
<keyword evidence="4" id="KW-0808">Transferase</keyword>
<reference evidence="10 11" key="1">
    <citation type="journal article" date="2011" name="J. Gen. Appl. Microbiol.">
        <title>Draft genome sequencing of the enigmatic basidiomycete Mixia osmundae.</title>
        <authorList>
            <person name="Nishida H."/>
            <person name="Nagatsuka Y."/>
            <person name="Sugiyama J."/>
        </authorList>
    </citation>
    <scope>NUCLEOTIDE SEQUENCE [LARGE SCALE GENOMIC DNA]</scope>
    <source>
        <strain evidence="11">CBS 9802 / IAM 14324 / JCM 22182 / KY 12970</strain>
    </source>
</reference>
<evidence type="ECO:0000313" key="11">
    <source>
        <dbReference type="Proteomes" id="UP000009131"/>
    </source>
</evidence>
<dbReference type="InterPro" id="IPR005467">
    <property type="entry name" value="His_kinase_dom"/>
</dbReference>
<evidence type="ECO:0000256" key="3">
    <source>
        <dbReference type="ARBA" id="ARBA00022553"/>
    </source>
</evidence>
<dbReference type="SUPFAM" id="SSF55785">
    <property type="entry name" value="PYP-like sensor domain (PAS domain)"/>
    <property type="match status" value="1"/>
</dbReference>
<dbReference type="InterPro" id="IPR003594">
    <property type="entry name" value="HATPase_dom"/>
</dbReference>
<feature type="modified residue" description="4-aspartylphosphate" evidence="6">
    <location>
        <position position="1386"/>
    </location>
</feature>
<dbReference type="CDD" id="cd17574">
    <property type="entry name" value="REC_OmpR"/>
    <property type="match status" value="1"/>
</dbReference>
<feature type="region of interest" description="Disordered" evidence="7">
    <location>
        <begin position="1300"/>
        <end position="1326"/>
    </location>
</feature>
<dbReference type="InterPro" id="IPR004358">
    <property type="entry name" value="Sig_transdc_His_kin-like_C"/>
</dbReference>
<feature type="region of interest" description="Disordered" evidence="7">
    <location>
        <begin position="410"/>
        <end position="444"/>
    </location>
</feature>
<dbReference type="OrthoDB" id="60033at2759"/>
<feature type="compositionally biased region" description="Low complexity" evidence="7">
    <location>
        <begin position="40"/>
        <end position="54"/>
    </location>
</feature>
<dbReference type="SUPFAM" id="SSF55874">
    <property type="entry name" value="ATPase domain of HSP90 chaperone/DNA topoisomerase II/histidine kinase"/>
    <property type="match status" value="2"/>
</dbReference>
<feature type="region of interest" description="Disordered" evidence="7">
    <location>
        <begin position="880"/>
        <end position="910"/>
    </location>
</feature>
<dbReference type="FunFam" id="3.30.565.10:FF:000006">
    <property type="entry name" value="Sensor histidine kinase WalK"/>
    <property type="match status" value="1"/>
</dbReference>
<evidence type="ECO:0000256" key="5">
    <source>
        <dbReference type="ARBA" id="ARBA00022777"/>
    </source>
</evidence>
<feature type="region of interest" description="Disordered" evidence="7">
    <location>
        <begin position="161"/>
        <end position="249"/>
    </location>
</feature>
<evidence type="ECO:0000313" key="10">
    <source>
        <dbReference type="EMBL" id="GAA93650.1"/>
    </source>
</evidence>
<keyword evidence="3 6" id="KW-0597">Phosphoprotein</keyword>
<evidence type="ECO:0000259" key="9">
    <source>
        <dbReference type="PROSITE" id="PS50110"/>
    </source>
</evidence>
<dbReference type="Pfam" id="PF02518">
    <property type="entry name" value="HATPase_c"/>
    <property type="match status" value="2"/>
</dbReference>
<dbReference type="eggNOG" id="KOG0519">
    <property type="taxonomic scope" value="Eukaryota"/>
</dbReference>
<evidence type="ECO:0000256" key="1">
    <source>
        <dbReference type="ARBA" id="ARBA00000085"/>
    </source>
</evidence>
<dbReference type="PROSITE" id="PS50110">
    <property type="entry name" value="RESPONSE_REGULATORY"/>
    <property type="match status" value="2"/>
</dbReference>
<dbReference type="InParanoid" id="G7DSU0"/>
<dbReference type="InterPro" id="IPR036890">
    <property type="entry name" value="HATPase_C_sf"/>
</dbReference>